<dbReference type="STRING" id="461836.A0A0L0DG07"/>
<evidence type="ECO:0000313" key="1">
    <source>
        <dbReference type="EMBL" id="KNC51249.1"/>
    </source>
</evidence>
<dbReference type="PANTHER" id="PTHR45669:SF22">
    <property type="entry name" value="GLUTAREDOXIN DOMAIN-CONTAINING CYSTEINE-RICH PROTEIN CG12206-RELATED"/>
    <property type="match status" value="1"/>
</dbReference>
<dbReference type="PANTHER" id="PTHR45669">
    <property type="entry name" value="GLUTAREDOXIN DOMAIN-CONTAINING CYSTEINE-RICH PROTEIN CG12206-RELATED"/>
    <property type="match status" value="1"/>
</dbReference>
<proteinExistence type="predicted"/>
<dbReference type="SUPFAM" id="SSF52833">
    <property type="entry name" value="Thioredoxin-like"/>
    <property type="match status" value="1"/>
</dbReference>
<dbReference type="PROSITE" id="PS51354">
    <property type="entry name" value="GLUTAREDOXIN_2"/>
    <property type="match status" value="1"/>
</dbReference>
<dbReference type="Gene3D" id="3.40.30.10">
    <property type="entry name" value="Glutaredoxin"/>
    <property type="match status" value="1"/>
</dbReference>
<dbReference type="Pfam" id="PF04908">
    <property type="entry name" value="SH3BGR"/>
    <property type="match status" value="1"/>
</dbReference>
<accession>A0A0L0DG07</accession>
<dbReference type="GeneID" id="25566208"/>
<dbReference type="InterPro" id="IPR014025">
    <property type="entry name" value="Glutaredoxin_subgr"/>
</dbReference>
<reference evidence="1 2" key="1">
    <citation type="submission" date="2010-05" db="EMBL/GenBank/DDBJ databases">
        <title>The Genome Sequence of Thecamonas trahens ATCC 50062.</title>
        <authorList>
            <consortium name="The Broad Institute Genome Sequencing Platform"/>
            <person name="Russ C."/>
            <person name="Cuomo C."/>
            <person name="Shea T."/>
            <person name="Young S.K."/>
            <person name="Zeng Q."/>
            <person name="Koehrsen M."/>
            <person name="Haas B."/>
            <person name="Borodovsky M."/>
            <person name="Guigo R."/>
            <person name="Alvarado L."/>
            <person name="Berlin A."/>
            <person name="Bochicchio J."/>
            <person name="Borenstein D."/>
            <person name="Chapman S."/>
            <person name="Chen Z."/>
            <person name="Freedman E."/>
            <person name="Gellesch M."/>
            <person name="Goldberg J."/>
            <person name="Griggs A."/>
            <person name="Gujja S."/>
            <person name="Heilman E."/>
            <person name="Heiman D."/>
            <person name="Hepburn T."/>
            <person name="Howarth C."/>
            <person name="Jen D."/>
            <person name="Larson L."/>
            <person name="Mehta T."/>
            <person name="Park D."/>
            <person name="Pearson M."/>
            <person name="Roberts A."/>
            <person name="Saif S."/>
            <person name="Shenoy N."/>
            <person name="Sisk P."/>
            <person name="Stolte C."/>
            <person name="Sykes S."/>
            <person name="Thomson T."/>
            <person name="Walk T."/>
            <person name="White J."/>
            <person name="Yandava C."/>
            <person name="Burger G."/>
            <person name="Gray M.W."/>
            <person name="Holland P.W.H."/>
            <person name="King N."/>
            <person name="Lang F.B.F."/>
            <person name="Roger A.J."/>
            <person name="Ruiz-Trillo I."/>
            <person name="Lander E."/>
            <person name="Nusbaum C."/>
        </authorList>
    </citation>
    <scope>NUCLEOTIDE SEQUENCE [LARGE SCALE GENOMIC DNA]</scope>
    <source>
        <strain evidence="1 2">ATCC 50062</strain>
    </source>
</reference>
<dbReference type="EMBL" id="GL349466">
    <property type="protein sequence ID" value="KNC51249.1"/>
    <property type="molecule type" value="Genomic_DNA"/>
</dbReference>
<dbReference type="InterPro" id="IPR036249">
    <property type="entry name" value="Thioredoxin-like_sf"/>
</dbReference>
<gene>
    <name evidence="1" type="ORF">AMSG_07249</name>
</gene>
<protein>
    <submittedName>
        <fullName evidence="1">Glutaredoxin 3</fullName>
    </submittedName>
</protein>
<organism evidence="1 2">
    <name type="scientific">Thecamonas trahens ATCC 50062</name>
    <dbReference type="NCBI Taxonomy" id="461836"/>
    <lineage>
        <taxon>Eukaryota</taxon>
        <taxon>Apusozoa</taxon>
        <taxon>Apusomonadida</taxon>
        <taxon>Apusomonadidae</taxon>
        <taxon>Thecamonas</taxon>
    </lineage>
</organism>
<evidence type="ECO:0000313" key="2">
    <source>
        <dbReference type="Proteomes" id="UP000054408"/>
    </source>
</evidence>
<dbReference type="OMA" id="QYIEYDV"/>
<dbReference type="eggNOG" id="KOG2824">
    <property type="taxonomic scope" value="Eukaryota"/>
</dbReference>
<dbReference type="RefSeq" id="XP_013756180.1">
    <property type="nucleotide sequence ID" value="XM_013900726.1"/>
</dbReference>
<keyword evidence="2" id="KW-1185">Reference proteome</keyword>
<dbReference type="OrthoDB" id="9932926at2759"/>
<name>A0A0L0DG07_THETB</name>
<dbReference type="InterPro" id="IPR006993">
    <property type="entry name" value="Glut_rich_SH3-bd"/>
</dbReference>
<dbReference type="PRINTS" id="PR00160">
    <property type="entry name" value="GLUTAREDOXIN"/>
</dbReference>
<sequence length="94" mass="10908">MAHVIFYMTNATGLRKTKTDIRETRYLLDAKRVIYEEVDVSLMDDDERAEMWGKSGTKTLPQVFVDDEYIGGYDELQELEEEGKLDAVLKVDQQ</sequence>
<dbReference type="Proteomes" id="UP000054408">
    <property type="component" value="Unassembled WGS sequence"/>
</dbReference>
<dbReference type="AlphaFoldDB" id="A0A0L0DG07"/>